<evidence type="ECO:0000256" key="5">
    <source>
        <dbReference type="ARBA" id="ARBA00023235"/>
    </source>
</evidence>
<dbReference type="FunFam" id="3.40.50.1360:FF:000001">
    <property type="entry name" value="Ribose-5-phosphate isomerase A"/>
    <property type="match status" value="1"/>
</dbReference>
<keyword evidence="8" id="KW-1185">Reference proteome</keyword>
<dbReference type="GO" id="GO:0005737">
    <property type="term" value="C:cytoplasm"/>
    <property type="evidence" value="ECO:0007669"/>
    <property type="project" value="TreeGrafter"/>
</dbReference>
<dbReference type="NCBIfam" id="TIGR00021">
    <property type="entry name" value="rpiA"/>
    <property type="match status" value="1"/>
</dbReference>
<sequence length="261" mass="28653">MNFYRRLHLNIVSCVLRDFNSKILSPMAPIEESKRRAAYQAVDDFVKDGMKLGIGSGSTIVYAVHRIAEKVKNEGLKVICVPTSFQAHQLVVSNNLQLGNLELHSELDVAIDGADEVDSNMTLIKGGGGCQTQEKIVASCANKFVVVADYKKDSKYLGEQYKKGIPIEVIPMAYTPVSVKIKKLFGGEVHLRMAQMKAGPVISDNGNFILDWLFPNDIADWKAVNNEIKMIAGVVETGLFVGMANTVYFGLPDGTVKVLRS</sequence>
<dbReference type="InterPro" id="IPR037171">
    <property type="entry name" value="NagB/RpiA_transferase-like"/>
</dbReference>
<dbReference type="EC" id="5.3.1.6" evidence="4"/>
<name>A0A9P0MS82_NEZVI</name>
<dbReference type="InterPro" id="IPR020672">
    <property type="entry name" value="Ribose5P_isomerase_typA_subgr"/>
</dbReference>
<dbReference type="SUPFAM" id="SSF100950">
    <property type="entry name" value="NagB/RpiA/CoA transferase-like"/>
    <property type="match status" value="1"/>
</dbReference>
<evidence type="ECO:0000256" key="6">
    <source>
        <dbReference type="ARBA" id="ARBA00029734"/>
    </source>
</evidence>
<evidence type="ECO:0000256" key="3">
    <source>
        <dbReference type="ARBA" id="ARBA00008088"/>
    </source>
</evidence>
<dbReference type="PANTHER" id="PTHR11934:SF0">
    <property type="entry name" value="RIBOSE-5-PHOSPHATE ISOMERASE"/>
    <property type="match status" value="1"/>
</dbReference>
<comment type="catalytic activity">
    <reaction evidence="1">
        <text>aldehydo-D-ribose 5-phosphate = D-ribulose 5-phosphate</text>
        <dbReference type="Rhea" id="RHEA:14657"/>
        <dbReference type="ChEBI" id="CHEBI:58121"/>
        <dbReference type="ChEBI" id="CHEBI:58273"/>
        <dbReference type="EC" id="5.3.1.6"/>
    </reaction>
</comment>
<dbReference type="CDD" id="cd01398">
    <property type="entry name" value="RPI_A"/>
    <property type="match status" value="1"/>
</dbReference>
<keyword evidence="5" id="KW-0413">Isomerase</keyword>
<evidence type="ECO:0000256" key="4">
    <source>
        <dbReference type="ARBA" id="ARBA00011959"/>
    </source>
</evidence>
<dbReference type="FunFam" id="3.30.70.260:FF:000018">
    <property type="entry name" value="Ribose-5-phosphate isomerase A"/>
    <property type="match status" value="1"/>
</dbReference>
<evidence type="ECO:0000313" key="7">
    <source>
        <dbReference type="EMBL" id="CAH1400737.1"/>
    </source>
</evidence>
<dbReference type="InterPro" id="IPR004788">
    <property type="entry name" value="Ribose5P_isomerase_type_A"/>
</dbReference>
<protein>
    <recommendedName>
        <fullName evidence="4">ribose-5-phosphate isomerase</fullName>
        <ecNumber evidence="4">5.3.1.6</ecNumber>
    </recommendedName>
    <alternativeName>
        <fullName evidence="6">Phosphoriboisomerase</fullName>
    </alternativeName>
</protein>
<dbReference type="OrthoDB" id="1555531at2759"/>
<organism evidence="7 8">
    <name type="scientific">Nezara viridula</name>
    <name type="common">Southern green stink bug</name>
    <name type="synonym">Cimex viridulus</name>
    <dbReference type="NCBI Taxonomy" id="85310"/>
    <lineage>
        <taxon>Eukaryota</taxon>
        <taxon>Metazoa</taxon>
        <taxon>Ecdysozoa</taxon>
        <taxon>Arthropoda</taxon>
        <taxon>Hexapoda</taxon>
        <taxon>Insecta</taxon>
        <taxon>Pterygota</taxon>
        <taxon>Neoptera</taxon>
        <taxon>Paraneoptera</taxon>
        <taxon>Hemiptera</taxon>
        <taxon>Heteroptera</taxon>
        <taxon>Panheteroptera</taxon>
        <taxon>Pentatomomorpha</taxon>
        <taxon>Pentatomoidea</taxon>
        <taxon>Pentatomidae</taxon>
        <taxon>Pentatominae</taxon>
        <taxon>Nezara</taxon>
    </lineage>
</organism>
<proteinExistence type="inferred from homology"/>
<dbReference type="GO" id="GO:0004751">
    <property type="term" value="F:ribose-5-phosphate isomerase activity"/>
    <property type="evidence" value="ECO:0007669"/>
    <property type="project" value="UniProtKB-EC"/>
</dbReference>
<gene>
    <name evidence="7" type="ORF">NEZAVI_LOCUS9913</name>
</gene>
<evidence type="ECO:0000313" key="8">
    <source>
        <dbReference type="Proteomes" id="UP001152798"/>
    </source>
</evidence>
<evidence type="ECO:0000256" key="2">
    <source>
        <dbReference type="ARBA" id="ARBA00004988"/>
    </source>
</evidence>
<comment type="pathway">
    <text evidence="2">Carbohydrate degradation; pentose phosphate pathway; D-ribose 5-phosphate from D-ribulose 5-phosphate (non-oxidative stage): step 1/1.</text>
</comment>
<comment type="similarity">
    <text evidence="3">Belongs to the ribose 5-phosphate isomerase family.</text>
</comment>
<dbReference type="GO" id="GO:0006014">
    <property type="term" value="P:D-ribose metabolic process"/>
    <property type="evidence" value="ECO:0007669"/>
    <property type="project" value="TreeGrafter"/>
</dbReference>
<dbReference type="EMBL" id="OV725080">
    <property type="protein sequence ID" value="CAH1400737.1"/>
    <property type="molecule type" value="Genomic_DNA"/>
</dbReference>
<dbReference type="NCBIfam" id="NF001924">
    <property type="entry name" value="PRK00702.1"/>
    <property type="match status" value="1"/>
</dbReference>
<dbReference type="PANTHER" id="PTHR11934">
    <property type="entry name" value="RIBOSE-5-PHOSPHATE ISOMERASE"/>
    <property type="match status" value="1"/>
</dbReference>
<reference evidence="7" key="1">
    <citation type="submission" date="2022-01" db="EMBL/GenBank/DDBJ databases">
        <authorList>
            <person name="King R."/>
        </authorList>
    </citation>
    <scope>NUCLEOTIDE SEQUENCE</scope>
</reference>
<dbReference type="Gene3D" id="3.30.70.260">
    <property type="match status" value="1"/>
</dbReference>
<dbReference type="HAMAP" id="MF_00170">
    <property type="entry name" value="Rib_5P_isom_A"/>
    <property type="match status" value="1"/>
</dbReference>
<accession>A0A9P0MS82</accession>
<dbReference type="SUPFAM" id="SSF75445">
    <property type="entry name" value="D-ribose-5-phosphate isomerase (RpiA), lid domain"/>
    <property type="match status" value="1"/>
</dbReference>
<dbReference type="GO" id="GO:0009052">
    <property type="term" value="P:pentose-phosphate shunt, non-oxidative branch"/>
    <property type="evidence" value="ECO:0007669"/>
    <property type="project" value="InterPro"/>
</dbReference>
<evidence type="ECO:0000256" key="1">
    <source>
        <dbReference type="ARBA" id="ARBA00001713"/>
    </source>
</evidence>
<dbReference type="Gene3D" id="3.40.50.1360">
    <property type="match status" value="1"/>
</dbReference>
<dbReference type="Proteomes" id="UP001152798">
    <property type="component" value="Chromosome 4"/>
</dbReference>
<dbReference type="AlphaFoldDB" id="A0A9P0MS82"/>
<dbReference type="Pfam" id="PF06026">
    <property type="entry name" value="Rib_5-P_isom_A"/>
    <property type="match status" value="1"/>
</dbReference>